<dbReference type="KEGG" id="cok:COCCU_06860"/>
<evidence type="ECO:0000256" key="4">
    <source>
        <dbReference type="ARBA" id="ARBA00022496"/>
    </source>
</evidence>
<dbReference type="Pfam" id="PF13476">
    <property type="entry name" value="AAA_23"/>
    <property type="match status" value="1"/>
</dbReference>
<keyword evidence="4" id="KW-0410">Iron transport</keyword>
<evidence type="ECO:0000256" key="3">
    <source>
        <dbReference type="ARBA" id="ARBA00022475"/>
    </source>
</evidence>
<dbReference type="InterPro" id="IPR003959">
    <property type="entry name" value="ATPase_AAA_core"/>
</dbReference>
<dbReference type="Gene3D" id="3.40.50.300">
    <property type="entry name" value="P-loop containing nucleotide triphosphate hydrolases"/>
    <property type="match status" value="2"/>
</dbReference>
<evidence type="ECO:0000256" key="6">
    <source>
        <dbReference type="ARBA" id="ARBA00023065"/>
    </source>
</evidence>
<dbReference type="InterPro" id="IPR027417">
    <property type="entry name" value="P-loop_NTPase"/>
</dbReference>
<dbReference type="EMBL" id="CP046455">
    <property type="protein sequence ID" value="QGU07307.1"/>
    <property type="molecule type" value="Genomic_DNA"/>
</dbReference>
<evidence type="ECO:0000313" key="9">
    <source>
        <dbReference type="EMBL" id="QGU07307.1"/>
    </source>
</evidence>
<evidence type="ECO:0000256" key="2">
    <source>
        <dbReference type="ARBA" id="ARBA00022448"/>
    </source>
</evidence>
<dbReference type="GO" id="GO:0006302">
    <property type="term" value="P:double-strand break repair"/>
    <property type="evidence" value="ECO:0007669"/>
    <property type="project" value="InterPro"/>
</dbReference>
<organism evidence="9 10">
    <name type="scientific">Corynebacterium occultum</name>
    <dbReference type="NCBI Taxonomy" id="2675219"/>
    <lineage>
        <taxon>Bacteria</taxon>
        <taxon>Bacillati</taxon>
        <taxon>Actinomycetota</taxon>
        <taxon>Actinomycetes</taxon>
        <taxon>Mycobacteriales</taxon>
        <taxon>Corynebacteriaceae</taxon>
        <taxon>Corynebacterium</taxon>
    </lineage>
</organism>
<dbReference type="InterPro" id="IPR038729">
    <property type="entry name" value="Rad50/SbcC_AAA"/>
</dbReference>
<dbReference type="Pfam" id="PF13304">
    <property type="entry name" value="AAA_21"/>
    <property type="match status" value="1"/>
</dbReference>
<dbReference type="GO" id="GO:0006826">
    <property type="term" value="P:iron ion transport"/>
    <property type="evidence" value="ECO:0007669"/>
    <property type="project" value="UniProtKB-KW"/>
</dbReference>
<sequence length="313" mass="34175">MWPGFILSLCLNVAAWLYAIYSVAVMPEDDPRLQGHTSVNYRSARSPSGASISGRNHEKTLIDARLTRMLGVFLAAARLDVPPDALGSYLSGLPVVSALAKAPLRFEKAITVVTGENGAGKSTLIESLAAGMRLNPEGGSRHANFASLDEKESLSPLYRWLTLSRPRNPRDAFFLRGESFYNLAGYYAGLEPVPKGPRMDDLLEMSHGQSLMALIERRFHSEGLFLLDEPEAGLSMLRQLELMGRLHHLAAQGSQIILATHSPILMAIPGAQLLEITEEGISYPKFEETQAVQAAREFIGDPEGTVAFLTEEA</sequence>
<keyword evidence="10" id="KW-1185">Reference proteome</keyword>
<keyword evidence="6" id="KW-0406">Ion transport</keyword>
<dbReference type="CDD" id="cd00267">
    <property type="entry name" value="ABC_ATPase"/>
    <property type="match status" value="1"/>
</dbReference>
<reference evidence="9 10" key="1">
    <citation type="submission" date="2019-11" db="EMBL/GenBank/DDBJ databases">
        <title>Complete genome sequence of Corynebacterium kalinowskii 1959, a novel Corynebacterium species isolated from soil of a small paddock in Vilsendorf, Germany.</title>
        <authorList>
            <person name="Schaffert L."/>
            <person name="Ruwe M."/>
            <person name="Milse J."/>
            <person name="Hanuschka K."/>
            <person name="Ortseifen V."/>
            <person name="Droste J."/>
            <person name="Brandt D."/>
            <person name="Schlueter L."/>
            <person name="Kutter Y."/>
            <person name="Vinke S."/>
            <person name="Viehoefer P."/>
            <person name="Jacob L."/>
            <person name="Luebke N.-C."/>
            <person name="Schulte-Berndt E."/>
            <person name="Hain C."/>
            <person name="Linder M."/>
            <person name="Schmidt P."/>
            <person name="Wollenschlaeger L."/>
            <person name="Luttermann T."/>
            <person name="Thieme E."/>
            <person name="Hassa J."/>
            <person name="Haak M."/>
            <person name="Wittchen M."/>
            <person name="Mentz A."/>
            <person name="Persicke M."/>
            <person name="Busche T."/>
            <person name="Ruckert C."/>
        </authorList>
    </citation>
    <scope>NUCLEOTIDE SEQUENCE [LARGE SCALE GENOMIC DNA]</scope>
    <source>
        <strain evidence="9 10">2039</strain>
    </source>
</reference>
<keyword evidence="5" id="KW-0408">Iron</keyword>
<proteinExistence type="predicted"/>
<dbReference type="AlphaFoldDB" id="A0A6B8W5R0"/>
<name>A0A6B8W5R0_9CORY</name>
<keyword evidence="2" id="KW-0813">Transport</keyword>
<keyword evidence="3" id="KW-1003">Cell membrane</keyword>
<dbReference type="PANTHER" id="PTHR42771">
    <property type="entry name" value="IRON(3+)-HYDROXAMATE IMPORT ATP-BINDING PROTEIN FHUC"/>
    <property type="match status" value="1"/>
</dbReference>
<feature type="domain" description="AAA+ ATPase" evidence="8">
    <location>
        <begin position="107"/>
        <end position="280"/>
    </location>
</feature>
<evidence type="ECO:0000256" key="7">
    <source>
        <dbReference type="ARBA" id="ARBA00023136"/>
    </source>
</evidence>
<dbReference type="GO" id="GO:0016887">
    <property type="term" value="F:ATP hydrolysis activity"/>
    <property type="evidence" value="ECO:0007669"/>
    <property type="project" value="InterPro"/>
</dbReference>
<gene>
    <name evidence="9" type="ORF">COCCU_06860</name>
</gene>
<dbReference type="PANTHER" id="PTHR42771:SF2">
    <property type="entry name" value="IRON(3+)-HYDROXAMATE IMPORT ATP-BINDING PROTEIN FHUC"/>
    <property type="match status" value="1"/>
</dbReference>
<dbReference type="InterPro" id="IPR003593">
    <property type="entry name" value="AAA+_ATPase"/>
</dbReference>
<dbReference type="Proteomes" id="UP000424462">
    <property type="component" value="Chromosome"/>
</dbReference>
<comment type="subcellular location">
    <subcellularLocation>
        <location evidence="1">Cell membrane</location>
        <topology evidence="1">Peripheral membrane protein</topology>
    </subcellularLocation>
</comment>
<protein>
    <submittedName>
        <fullName evidence="9">Vitamin B12-transporter ATPase</fullName>
    </submittedName>
</protein>
<accession>A0A6B8W5R0</accession>
<evidence type="ECO:0000256" key="1">
    <source>
        <dbReference type="ARBA" id="ARBA00004202"/>
    </source>
</evidence>
<dbReference type="SMART" id="SM00382">
    <property type="entry name" value="AAA"/>
    <property type="match status" value="1"/>
</dbReference>
<evidence type="ECO:0000259" key="8">
    <source>
        <dbReference type="SMART" id="SM00382"/>
    </source>
</evidence>
<dbReference type="InterPro" id="IPR051535">
    <property type="entry name" value="Siderophore_ABC-ATPase"/>
</dbReference>
<evidence type="ECO:0000313" key="10">
    <source>
        <dbReference type="Proteomes" id="UP000424462"/>
    </source>
</evidence>
<evidence type="ECO:0000256" key="5">
    <source>
        <dbReference type="ARBA" id="ARBA00023004"/>
    </source>
</evidence>
<keyword evidence="7" id="KW-0472">Membrane</keyword>
<dbReference type="GO" id="GO:0005524">
    <property type="term" value="F:ATP binding"/>
    <property type="evidence" value="ECO:0007669"/>
    <property type="project" value="InterPro"/>
</dbReference>
<dbReference type="SUPFAM" id="SSF52540">
    <property type="entry name" value="P-loop containing nucleoside triphosphate hydrolases"/>
    <property type="match status" value="1"/>
</dbReference>
<dbReference type="GO" id="GO:0005886">
    <property type="term" value="C:plasma membrane"/>
    <property type="evidence" value="ECO:0007669"/>
    <property type="project" value="UniProtKB-SubCell"/>
</dbReference>